<dbReference type="PANTHER" id="PTHR32063:SF13">
    <property type="entry name" value="MULTIDRUG EFFLUX PUMP SUBUNIT ACRB-RELATED"/>
    <property type="match status" value="1"/>
</dbReference>
<dbReference type="PRINTS" id="PR00702">
    <property type="entry name" value="ACRIFLAVINRP"/>
</dbReference>
<feature type="transmembrane region" description="Helical" evidence="9">
    <location>
        <begin position="366"/>
        <end position="386"/>
    </location>
</feature>
<evidence type="ECO:0000256" key="9">
    <source>
        <dbReference type="RuleBase" id="RU364070"/>
    </source>
</evidence>
<evidence type="ECO:0000256" key="1">
    <source>
        <dbReference type="ARBA" id="ARBA00004429"/>
    </source>
</evidence>
<dbReference type="GO" id="GO:0005886">
    <property type="term" value="C:plasma membrane"/>
    <property type="evidence" value="ECO:0007669"/>
    <property type="project" value="UniProtKB-SubCell"/>
</dbReference>
<dbReference type="Gene3D" id="3.30.70.1430">
    <property type="entry name" value="Multidrug efflux transporter AcrB pore domain"/>
    <property type="match status" value="2"/>
</dbReference>
<accession>A0A0S2FGB0</accession>
<dbReference type="Gene3D" id="3.30.70.1440">
    <property type="entry name" value="Multidrug efflux transporter AcrB pore domain"/>
    <property type="match status" value="1"/>
</dbReference>
<feature type="transmembrane region" description="Helical" evidence="9">
    <location>
        <begin position="540"/>
        <end position="558"/>
    </location>
</feature>
<dbReference type="NCBIfam" id="NF000282">
    <property type="entry name" value="RND_permease_1"/>
    <property type="match status" value="1"/>
</dbReference>
<dbReference type="SUPFAM" id="SSF82693">
    <property type="entry name" value="Multidrug efflux transporter AcrB pore domain, PN1, PN2, PC1 and PC2 subdomains"/>
    <property type="match status" value="4"/>
</dbReference>
<feature type="transmembrane region" description="Helical" evidence="9">
    <location>
        <begin position="912"/>
        <end position="932"/>
    </location>
</feature>
<organism evidence="10 11">
    <name type="scientific">Lysobacter antibioticus</name>
    <dbReference type="NCBI Taxonomy" id="84531"/>
    <lineage>
        <taxon>Bacteria</taxon>
        <taxon>Pseudomonadati</taxon>
        <taxon>Pseudomonadota</taxon>
        <taxon>Gammaproteobacteria</taxon>
        <taxon>Lysobacterales</taxon>
        <taxon>Lysobacteraceae</taxon>
        <taxon>Lysobacter</taxon>
    </lineage>
</organism>
<feature type="transmembrane region" description="Helical" evidence="9">
    <location>
        <begin position="392"/>
        <end position="413"/>
    </location>
</feature>
<dbReference type="PANTHER" id="PTHR32063">
    <property type="match status" value="1"/>
</dbReference>
<protein>
    <recommendedName>
        <fullName evidence="9">Efflux pump membrane transporter</fullName>
    </recommendedName>
</protein>
<keyword evidence="3 9" id="KW-0813">Transport</keyword>
<dbReference type="FunFam" id="3.30.2090.10:FF:000001">
    <property type="entry name" value="Efflux pump membrane transporter"/>
    <property type="match status" value="1"/>
</dbReference>
<evidence type="ECO:0000313" key="11">
    <source>
        <dbReference type="Proteomes" id="UP000060787"/>
    </source>
</evidence>
<reference evidence="10 11" key="1">
    <citation type="journal article" date="2015" name="BMC Genomics">
        <title>Comparative genomics and metabolic profiling of the genus Lysobacter.</title>
        <authorList>
            <person name="de Bruijn I."/>
            <person name="Cheng X."/>
            <person name="de Jager V."/>
            <person name="Exposito R.G."/>
            <person name="Watrous J."/>
            <person name="Patel N."/>
            <person name="Postma J."/>
            <person name="Dorrestein P.C."/>
            <person name="Kobayashi D."/>
            <person name="Raaijmakers J.M."/>
        </authorList>
    </citation>
    <scope>NUCLEOTIDE SEQUENCE [LARGE SCALE GENOMIC DNA]</scope>
    <source>
        <strain evidence="10 11">76</strain>
    </source>
</reference>
<feature type="transmembrane region" description="Helical" evidence="9">
    <location>
        <begin position="1019"/>
        <end position="1041"/>
    </location>
</feature>
<comment type="caution">
    <text evidence="9">Lacks conserved residue(s) required for the propagation of feature annotation.</text>
</comment>
<dbReference type="InterPro" id="IPR004764">
    <property type="entry name" value="MdtF-like"/>
</dbReference>
<dbReference type="eggNOG" id="COG0841">
    <property type="taxonomic scope" value="Bacteria"/>
</dbReference>
<dbReference type="Proteomes" id="UP000060787">
    <property type="component" value="Chromosome"/>
</dbReference>
<evidence type="ECO:0000256" key="8">
    <source>
        <dbReference type="ARBA" id="ARBA00023136"/>
    </source>
</evidence>
<dbReference type="EMBL" id="CP011129">
    <property type="protein sequence ID" value="ALN82549.1"/>
    <property type="molecule type" value="Genomic_DNA"/>
</dbReference>
<dbReference type="GO" id="GO:0042910">
    <property type="term" value="F:xenobiotic transmembrane transporter activity"/>
    <property type="evidence" value="ECO:0007669"/>
    <property type="project" value="TreeGrafter"/>
</dbReference>
<feature type="transmembrane region" description="Helical" evidence="9">
    <location>
        <begin position="987"/>
        <end position="1007"/>
    </location>
</feature>
<sequence>MARFFIDRPIFAWVLAIIIMLGGAIAITQLPISQYPTIAPPTVSVNASYPGASAKAVENSVTQIIEQNMKGIDGLMYMSATSSSDGQSGVTLTFESGTDPDIAQVQVQNKLQLATPLLPQIVQQQGVSVSKANSAFLLVIGFVSEDGSMSGADIADYVAANLVDPLARVDGVGSTQLFGTKYAMRIWLDPDKLNTYKLTPTDVINALRAQNAQVAVGQLGGTPSVKGQQLNATVTAQDRLQTAEQFQNIVVRANSSGAVLKLSDVARVELGQEDYSTIARFNGKPATGIAISLATGANALATAQAIQAELEQLKPSFPKGLAAVTPFDTTPFVRVAIEEVVKTLLEAIVLVFLVMYLFLQNFRATLIPTIAVPVVLLGTFGLLALFGYSVNMLTMFAVVLAIGLLVDDAIVVVENVERVMSEEGLSPIEATRKSMDQITGALVGIGLVLSAVFVPMAFLGGATGVIYRQFSVTIVSAMGLSVLVAIVLTPALCATMLKQIEKGHHASDKGFFGWFNDKFDRGNKKYQSAVHGIVTRTGRFMIVFAAMAALMAVLFFRLPSSFLPQEDQGFLFTIVQAPVGATQERTGEVLKKVEEQFLGDKAVDSLFTVQGFSFAGNGQNAGMAFSQLKSWEEREATWGDRWRWLTSFGKTPMPDNSVNAVVGRAMGSFMQIKDAFVFALAPPAVFELGNSNGFVFYLKDNGALGHDALVAARNQFLGAAGQSALLQNVRPNGMEDTPQFRVDVDNQKASALGLNIADINSTLQAAWGGQYIDDFVDRGRVKRVYIQADAPFRMAPTDFNRWYVRNDKGEMVPFSAFATTRWEFGSPRLERYNGVSALEINGEAKPGVSSGEAMAEVEKLVAQLPAGIGLEWTGLSYQERQAGAQTPLLYTLSLLIVFLCLAAMYESWAIPTSVLLIAPMGILGTVLATWMRGMERDVYFQVAMLTTVGLSSKNAILIVEFAKENLEKGMDLIAATLAAVGDRLRPIIMTSLAFGLGVLPLALASGAGSGAQRAIGTGVLGGMVVGTFLGIFFVPLFFVVVEKLFVRKKKHAAKDHAAPSQPAAEGAQSHE</sequence>
<dbReference type="InterPro" id="IPR027463">
    <property type="entry name" value="AcrB_DN_DC_subdom"/>
</dbReference>
<feature type="transmembrane region" description="Helical" evidence="9">
    <location>
        <begin position="441"/>
        <end position="467"/>
    </location>
</feature>
<dbReference type="AlphaFoldDB" id="A0A0S2FGB0"/>
<comment type="subcellular location">
    <subcellularLocation>
        <location evidence="1 9">Cell inner membrane</location>
        <topology evidence="1 9">Multi-pass membrane protein</topology>
    </subcellularLocation>
</comment>
<name>A0A0S2FGB0_LYSAN</name>
<dbReference type="SUPFAM" id="SSF82714">
    <property type="entry name" value="Multidrug efflux transporter AcrB TolC docking domain, DN and DC subdomains"/>
    <property type="match status" value="2"/>
</dbReference>
<evidence type="ECO:0000256" key="7">
    <source>
        <dbReference type="ARBA" id="ARBA00022989"/>
    </source>
</evidence>
<evidence type="ECO:0000256" key="3">
    <source>
        <dbReference type="ARBA" id="ARBA00022448"/>
    </source>
</evidence>
<dbReference type="PATRIC" id="fig|84531.8.peg.4437"/>
<evidence type="ECO:0000256" key="5">
    <source>
        <dbReference type="ARBA" id="ARBA00022519"/>
    </source>
</evidence>
<evidence type="ECO:0000313" key="10">
    <source>
        <dbReference type="EMBL" id="ALN82549.1"/>
    </source>
</evidence>
<proteinExistence type="inferred from homology"/>
<dbReference type="RefSeq" id="WP_057919244.1">
    <property type="nucleotide sequence ID" value="NZ_CP011129.1"/>
</dbReference>
<dbReference type="SUPFAM" id="SSF82866">
    <property type="entry name" value="Multidrug efflux transporter AcrB transmembrane domain"/>
    <property type="match status" value="2"/>
</dbReference>
<keyword evidence="4" id="KW-1003">Cell membrane</keyword>
<evidence type="ECO:0000256" key="2">
    <source>
        <dbReference type="ARBA" id="ARBA00010942"/>
    </source>
</evidence>
<dbReference type="FunFam" id="3.30.2090.10:FF:000002">
    <property type="entry name" value="Efflux pump membrane transporter"/>
    <property type="match status" value="1"/>
</dbReference>
<dbReference type="GO" id="GO:0009636">
    <property type="term" value="P:response to toxic substance"/>
    <property type="evidence" value="ECO:0007669"/>
    <property type="project" value="UniProtKB-ARBA"/>
</dbReference>
<feature type="transmembrane region" description="Helical" evidence="9">
    <location>
        <begin position="473"/>
        <end position="497"/>
    </location>
</feature>
<feature type="transmembrane region" description="Helical" evidence="9">
    <location>
        <begin position="340"/>
        <end position="359"/>
    </location>
</feature>
<keyword evidence="5 9" id="KW-0997">Cell inner membrane</keyword>
<dbReference type="InterPro" id="IPR001036">
    <property type="entry name" value="Acrflvin-R"/>
</dbReference>
<dbReference type="Gene3D" id="3.30.2090.10">
    <property type="entry name" value="Multidrug efflux transporter AcrB TolC docking domain, DN and DC subdomains"/>
    <property type="match status" value="2"/>
</dbReference>
<dbReference type="Pfam" id="PF00873">
    <property type="entry name" value="ACR_tran"/>
    <property type="match status" value="1"/>
</dbReference>
<keyword evidence="11" id="KW-1185">Reference proteome</keyword>
<comment type="similarity">
    <text evidence="2 9">Belongs to the resistance-nodulation-cell division (RND) (TC 2.A.6) family.</text>
</comment>
<keyword evidence="6 9" id="KW-0812">Transmembrane</keyword>
<keyword evidence="7 9" id="KW-1133">Transmembrane helix</keyword>
<gene>
    <name evidence="10" type="primary">acrB</name>
    <name evidence="10" type="ORF">LA76x_4441</name>
</gene>
<keyword evidence="8 9" id="KW-0472">Membrane</keyword>
<dbReference type="FunFam" id="3.30.70.1430:FF:000001">
    <property type="entry name" value="Efflux pump membrane transporter"/>
    <property type="match status" value="1"/>
</dbReference>
<feature type="transmembrane region" description="Helical" evidence="9">
    <location>
        <begin position="888"/>
        <end position="905"/>
    </location>
</feature>
<dbReference type="KEGG" id="lab:LA76x_4441"/>
<dbReference type="Gene3D" id="3.30.70.1320">
    <property type="entry name" value="Multidrug efflux transporter AcrB pore domain like"/>
    <property type="match status" value="1"/>
</dbReference>
<dbReference type="GO" id="GO:0015562">
    <property type="term" value="F:efflux transmembrane transporter activity"/>
    <property type="evidence" value="ECO:0007669"/>
    <property type="project" value="InterPro"/>
</dbReference>
<evidence type="ECO:0000256" key="6">
    <source>
        <dbReference type="ARBA" id="ARBA00022692"/>
    </source>
</evidence>
<dbReference type="Gene3D" id="1.20.1640.10">
    <property type="entry name" value="Multidrug efflux transporter AcrB transmembrane domain"/>
    <property type="match status" value="2"/>
</dbReference>
<dbReference type="FunFam" id="1.20.1640.10:FF:000001">
    <property type="entry name" value="Efflux pump membrane transporter"/>
    <property type="match status" value="1"/>
</dbReference>
<dbReference type="NCBIfam" id="TIGR00915">
    <property type="entry name" value="2A0602"/>
    <property type="match status" value="1"/>
</dbReference>
<evidence type="ECO:0000256" key="4">
    <source>
        <dbReference type="ARBA" id="ARBA00022475"/>
    </source>
</evidence>
<dbReference type="STRING" id="84531.LA76x_4441"/>